<keyword evidence="1" id="KW-1133">Transmembrane helix</keyword>
<dbReference type="SUPFAM" id="SSF81585">
    <property type="entry name" value="PsbU/PolX domain-like"/>
    <property type="match status" value="1"/>
</dbReference>
<keyword evidence="1" id="KW-0472">Membrane</keyword>
<dbReference type="AlphaFoldDB" id="A0A9W6VJA1"/>
<accession>A0A9W6VJA1</accession>
<keyword evidence="1" id="KW-0812">Transmembrane</keyword>
<protein>
    <recommendedName>
        <fullName evidence="4">Helix-hairpin-helix domain-containing protein</fullName>
    </recommendedName>
</protein>
<evidence type="ECO:0000313" key="2">
    <source>
        <dbReference type="EMBL" id="GLY69309.1"/>
    </source>
</evidence>
<feature type="transmembrane region" description="Helical" evidence="1">
    <location>
        <begin position="60"/>
        <end position="80"/>
    </location>
</feature>
<keyword evidence="3" id="KW-1185">Reference proteome</keyword>
<evidence type="ECO:0008006" key="4">
    <source>
        <dbReference type="Google" id="ProtNLM"/>
    </source>
</evidence>
<dbReference type="Proteomes" id="UP001165136">
    <property type="component" value="Unassembled WGS sequence"/>
</dbReference>
<gene>
    <name evidence="2" type="ORF">Atai01_59280</name>
</gene>
<organism evidence="2 3">
    <name type="scientific">Amycolatopsis taiwanensis</name>
    <dbReference type="NCBI Taxonomy" id="342230"/>
    <lineage>
        <taxon>Bacteria</taxon>
        <taxon>Bacillati</taxon>
        <taxon>Actinomycetota</taxon>
        <taxon>Actinomycetes</taxon>
        <taxon>Pseudonocardiales</taxon>
        <taxon>Pseudonocardiaceae</taxon>
        <taxon>Amycolatopsis</taxon>
    </lineage>
</organism>
<feature type="transmembrane region" description="Helical" evidence="1">
    <location>
        <begin position="29"/>
        <end position="48"/>
    </location>
</feature>
<name>A0A9W6VJA1_9PSEU</name>
<reference evidence="2" key="1">
    <citation type="submission" date="2023-03" db="EMBL/GenBank/DDBJ databases">
        <title>Amycolatopsis taiwanensis NBRC 103393.</title>
        <authorList>
            <person name="Ichikawa N."/>
            <person name="Sato H."/>
            <person name="Tonouchi N."/>
        </authorList>
    </citation>
    <scope>NUCLEOTIDE SEQUENCE</scope>
    <source>
        <strain evidence="2">NBRC 103393</strain>
    </source>
</reference>
<comment type="caution">
    <text evidence="2">The sequence shown here is derived from an EMBL/GenBank/DDBJ whole genome shotgun (WGS) entry which is preliminary data.</text>
</comment>
<sequence>MPLSIGSLGLLSWIPFIHAAVRLSRPSVYLWAVTYCVGMVAVLVVLPADDAAPAADLRSGVGLLLMIAMATAGSLQQRYLRRMQLAATVPGPFAKRAKEPAAEPATVEDRAVTRVRLARERRQQARELAASDPLMARELRIGRPDLPHRYDDGGLVDLNNAPAKAIAKVCGIDLAAARMIVEARAGAKFLAVDDVFVLTDLPVDIWDVIRDHGIVM</sequence>
<evidence type="ECO:0000313" key="3">
    <source>
        <dbReference type="Proteomes" id="UP001165136"/>
    </source>
</evidence>
<proteinExistence type="predicted"/>
<dbReference type="EMBL" id="BSTI01000015">
    <property type="protein sequence ID" value="GLY69309.1"/>
    <property type="molecule type" value="Genomic_DNA"/>
</dbReference>
<evidence type="ECO:0000256" key="1">
    <source>
        <dbReference type="SAM" id="Phobius"/>
    </source>
</evidence>